<dbReference type="GO" id="GO:0006508">
    <property type="term" value="P:proteolysis"/>
    <property type="evidence" value="ECO:0007669"/>
    <property type="project" value="UniProtKB-KW"/>
</dbReference>
<dbReference type="InterPro" id="IPR035985">
    <property type="entry name" value="Ubiquitin-activating_enz"/>
</dbReference>
<dbReference type="GO" id="GO:0046872">
    <property type="term" value="F:metal ion binding"/>
    <property type="evidence" value="ECO:0007669"/>
    <property type="project" value="UniProtKB-KW"/>
</dbReference>
<dbReference type="InterPro" id="IPR045886">
    <property type="entry name" value="ThiF/MoeB/HesA"/>
</dbReference>
<evidence type="ECO:0000256" key="4">
    <source>
        <dbReference type="ARBA" id="ARBA00022833"/>
    </source>
</evidence>
<keyword evidence="3" id="KW-0378">Hydrolase</keyword>
<dbReference type="EMBL" id="JACHVA010000046">
    <property type="protein sequence ID" value="MBC2601159.1"/>
    <property type="molecule type" value="Genomic_DNA"/>
</dbReference>
<dbReference type="InterPro" id="IPR000594">
    <property type="entry name" value="ThiF_NAD_FAD-bd"/>
</dbReference>
<evidence type="ECO:0000256" key="5">
    <source>
        <dbReference type="ARBA" id="ARBA00023049"/>
    </source>
</evidence>
<keyword evidence="1" id="KW-0645">Protease</keyword>
<evidence type="ECO:0000313" key="9">
    <source>
        <dbReference type="Proteomes" id="UP000525652"/>
    </source>
</evidence>
<dbReference type="AlphaFoldDB" id="A0A7X1E3N2"/>
<dbReference type="PANTHER" id="PTHR43267:SF3">
    <property type="entry name" value="THIF PROTEIN"/>
    <property type="match status" value="1"/>
</dbReference>
<gene>
    <name evidence="8" type="ORF">H5P30_05115</name>
</gene>
<dbReference type="GO" id="GO:0008641">
    <property type="term" value="F:ubiquitin-like modifier activating enzyme activity"/>
    <property type="evidence" value="ECO:0007669"/>
    <property type="project" value="InterPro"/>
</dbReference>
<dbReference type="GO" id="GO:0008237">
    <property type="term" value="F:metallopeptidase activity"/>
    <property type="evidence" value="ECO:0007669"/>
    <property type="project" value="UniProtKB-KW"/>
</dbReference>
<evidence type="ECO:0000256" key="2">
    <source>
        <dbReference type="ARBA" id="ARBA00022723"/>
    </source>
</evidence>
<protein>
    <submittedName>
        <fullName evidence="8">ThiF family adenylyltransferase</fullName>
    </submittedName>
</protein>
<accession>A0A7X1E3N2</accession>
<reference evidence="8 9" key="1">
    <citation type="submission" date="2020-07" db="EMBL/GenBank/DDBJ databases">
        <authorList>
            <person name="Feng X."/>
        </authorList>
    </citation>
    <scope>NUCLEOTIDE SEQUENCE [LARGE SCALE GENOMIC DNA]</scope>
    <source>
        <strain evidence="8 9">JCM14086</strain>
    </source>
</reference>
<dbReference type="GO" id="GO:0016779">
    <property type="term" value="F:nucleotidyltransferase activity"/>
    <property type="evidence" value="ECO:0007669"/>
    <property type="project" value="UniProtKB-KW"/>
</dbReference>
<evidence type="ECO:0000256" key="1">
    <source>
        <dbReference type="ARBA" id="ARBA00022670"/>
    </source>
</evidence>
<proteinExistence type="predicted"/>
<evidence type="ECO:0000256" key="3">
    <source>
        <dbReference type="ARBA" id="ARBA00022801"/>
    </source>
</evidence>
<keyword evidence="5" id="KW-0482">Metalloprotease</keyword>
<organism evidence="8 9">
    <name type="scientific">Puniceicoccus vermicola</name>
    <dbReference type="NCBI Taxonomy" id="388746"/>
    <lineage>
        <taxon>Bacteria</taxon>
        <taxon>Pseudomonadati</taxon>
        <taxon>Verrucomicrobiota</taxon>
        <taxon>Opitutia</taxon>
        <taxon>Puniceicoccales</taxon>
        <taxon>Puniceicoccaceae</taxon>
        <taxon>Puniceicoccus</taxon>
    </lineage>
</organism>
<dbReference type="SUPFAM" id="SSF69572">
    <property type="entry name" value="Activating enzymes of the ubiquitin-like proteins"/>
    <property type="match status" value="1"/>
</dbReference>
<dbReference type="Pfam" id="PF00899">
    <property type="entry name" value="ThiF"/>
    <property type="match status" value="1"/>
</dbReference>
<keyword evidence="8" id="KW-0808">Transferase</keyword>
<keyword evidence="9" id="KW-1185">Reference proteome</keyword>
<dbReference type="InterPro" id="IPR028090">
    <property type="entry name" value="JAB_dom_prok"/>
</dbReference>
<keyword evidence="8" id="KW-0548">Nucleotidyltransferase</keyword>
<evidence type="ECO:0000259" key="6">
    <source>
        <dbReference type="Pfam" id="PF00899"/>
    </source>
</evidence>
<keyword evidence="4" id="KW-0862">Zinc</keyword>
<comment type="caution">
    <text evidence="8">The sequence shown here is derived from an EMBL/GenBank/DDBJ whole genome shotgun (WGS) entry which is preliminary data.</text>
</comment>
<dbReference type="Gene3D" id="3.40.50.720">
    <property type="entry name" value="NAD(P)-binding Rossmann-like Domain"/>
    <property type="match status" value="1"/>
</dbReference>
<evidence type="ECO:0000313" key="8">
    <source>
        <dbReference type="EMBL" id="MBC2601159.1"/>
    </source>
</evidence>
<feature type="domain" description="JAB" evidence="7">
    <location>
        <begin position="14"/>
        <end position="133"/>
    </location>
</feature>
<dbReference type="GO" id="GO:0061504">
    <property type="term" value="P:cyclic threonylcarbamoyladenosine biosynthetic process"/>
    <property type="evidence" value="ECO:0007669"/>
    <property type="project" value="TreeGrafter"/>
</dbReference>
<evidence type="ECO:0000259" key="7">
    <source>
        <dbReference type="Pfam" id="PF14464"/>
    </source>
</evidence>
<dbReference type="GO" id="GO:0061503">
    <property type="term" value="F:tRNA threonylcarbamoyladenosine dehydratase"/>
    <property type="evidence" value="ECO:0007669"/>
    <property type="project" value="TreeGrafter"/>
</dbReference>
<dbReference type="Pfam" id="PF14464">
    <property type="entry name" value="Prok-JAB"/>
    <property type="match status" value="1"/>
</dbReference>
<sequence>MNLGSRLLIAGEMHARLKQHLLPGDGYESAAVLLCKRVESCPEGERYLARELILVPQDQCRERRPEYISWSGEYLETAIDQAEQESLSILLVHSHPGGFLSFSDTDDDSDCSVIPCLHQAIEVPHGSAIMVGNGAMRARFYQPSMEKQEVSLVSVIGDDIAYWWGDKLHSNSSLERPVAFTSQMTVELSRLSVAVVGVSGIGSVVAEQLARLGFGEIVLIDFDRVEFKNLNRILNSTVNDAEQERLKVDMFAESIVSHRGCGVVEAVSESILTREAVLRVSKCDVLFSCVDSLEARQVCDLIASRFLMPLFDAGVTIPTRKTQSSYAIGDVCGRIDYVKPGGATLSDREVYTPESLRTEYLRNADPVAHEQELNDGYIKGVHEEAPAVISLNMRAATASVNEFLARAYPFRHDSNDNYARTRFSLAACEEEYEAEGSFIKSENVELALGDREPLLGFPCLGRKRTR</sequence>
<name>A0A7X1E3N2_9BACT</name>
<dbReference type="PANTHER" id="PTHR43267">
    <property type="entry name" value="TRNA THREONYLCARBAMOYLADENOSINE DEHYDRATASE"/>
    <property type="match status" value="1"/>
</dbReference>
<feature type="domain" description="THIF-type NAD/FAD binding fold" evidence="6">
    <location>
        <begin position="185"/>
        <end position="316"/>
    </location>
</feature>
<keyword evidence="2" id="KW-0479">Metal-binding</keyword>
<dbReference type="Proteomes" id="UP000525652">
    <property type="component" value="Unassembled WGS sequence"/>
</dbReference>